<keyword evidence="1" id="KW-0479">Metal-binding</keyword>
<name>A0ABD0T1R4_LOXSC</name>
<dbReference type="Gene3D" id="2.20.25.240">
    <property type="match status" value="1"/>
</dbReference>
<organism evidence="5 6">
    <name type="scientific">Loxostege sticticalis</name>
    <name type="common">Beet webworm moth</name>
    <dbReference type="NCBI Taxonomy" id="481309"/>
    <lineage>
        <taxon>Eukaryota</taxon>
        <taxon>Metazoa</taxon>
        <taxon>Ecdysozoa</taxon>
        <taxon>Arthropoda</taxon>
        <taxon>Hexapoda</taxon>
        <taxon>Insecta</taxon>
        <taxon>Pterygota</taxon>
        <taxon>Neoptera</taxon>
        <taxon>Endopterygota</taxon>
        <taxon>Lepidoptera</taxon>
        <taxon>Glossata</taxon>
        <taxon>Ditrysia</taxon>
        <taxon>Pyraloidea</taxon>
        <taxon>Crambidae</taxon>
        <taxon>Pyraustinae</taxon>
        <taxon>Loxostege</taxon>
    </lineage>
</organism>
<sequence length="96" mass="11133">MSSRSVKSDECALHITIGAAFFVMSQRGNSLISLEGYTYYHKRNERDKNQKKQRWVCSTHFCRGCRAVLYTIDDVIVTAKKDHNHEPAFNNQRIPL</sequence>
<accession>A0ABD0T1R4</accession>
<dbReference type="AlphaFoldDB" id="A0ABD0T1R4"/>
<dbReference type="GO" id="GO:0008270">
    <property type="term" value="F:zinc ion binding"/>
    <property type="evidence" value="ECO:0007669"/>
    <property type="project" value="UniProtKB-KW"/>
</dbReference>
<dbReference type="Proteomes" id="UP001549921">
    <property type="component" value="Unassembled WGS sequence"/>
</dbReference>
<dbReference type="Pfam" id="PF04500">
    <property type="entry name" value="FLYWCH"/>
    <property type="match status" value="1"/>
</dbReference>
<protein>
    <recommendedName>
        <fullName evidence="4">FLYWCH-type domain-containing protein</fullName>
    </recommendedName>
</protein>
<evidence type="ECO:0000256" key="2">
    <source>
        <dbReference type="ARBA" id="ARBA00022771"/>
    </source>
</evidence>
<evidence type="ECO:0000256" key="3">
    <source>
        <dbReference type="ARBA" id="ARBA00022833"/>
    </source>
</evidence>
<evidence type="ECO:0000259" key="4">
    <source>
        <dbReference type="Pfam" id="PF04500"/>
    </source>
</evidence>
<comment type="caution">
    <text evidence="5">The sequence shown here is derived from an EMBL/GenBank/DDBJ whole genome shotgun (WGS) entry which is preliminary data.</text>
</comment>
<evidence type="ECO:0000313" key="5">
    <source>
        <dbReference type="EMBL" id="KAL0831915.1"/>
    </source>
</evidence>
<feature type="domain" description="FLYWCH-type" evidence="4">
    <location>
        <begin position="22"/>
        <end position="85"/>
    </location>
</feature>
<keyword evidence="3" id="KW-0862">Zinc</keyword>
<gene>
    <name evidence="5" type="ORF">ABMA28_001434</name>
</gene>
<reference evidence="5 6" key="1">
    <citation type="submission" date="2024-06" db="EMBL/GenBank/DDBJ databases">
        <title>A chromosome-level genome assembly of beet webworm, Loxostege sticticalis.</title>
        <authorList>
            <person name="Zhang Y."/>
        </authorList>
    </citation>
    <scope>NUCLEOTIDE SEQUENCE [LARGE SCALE GENOMIC DNA]</scope>
    <source>
        <strain evidence="5">AQ028</strain>
        <tissue evidence="5">Male pupae</tissue>
    </source>
</reference>
<dbReference type="InterPro" id="IPR007588">
    <property type="entry name" value="Znf_FLYWCH"/>
</dbReference>
<proteinExistence type="predicted"/>
<dbReference type="EMBL" id="JBEDNZ010000011">
    <property type="protein sequence ID" value="KAL0831915.1"/>
    <property type="molecule type" value="Genomic_DNA"/>
</dbReference>
<evidence type="ECO:0000313" key="6">
    <source>
        <dbReference type="Proteomes" id="UP001549921"/>
    </source>
</evidence>
<evidence type="ECO:0000256" key="1">
    <source>
        <dbReference type="ARBA" id="ARBA00022723"/>
    </source>
</evidence>
<keyword evidence="2" id="KW-0863">Zinc-finger</keyword>